<name>A0A1B8GF05_9PEZI</name>
<dbReference type="GeneID" id="28841069"/>
<dbReference type="STRING" id="342668.A0A1B8GF05"/>
<organism evidence="2 3">
    <name type="scientific">Pseudogymnoascus verrucosus</name>
    <dbReference type="NCBI Taxonomy" id="342668"/>
    <lineage>
        <taxon>Eukaryota</taxon>
        <taxon>Fungi</taxon>
        <taxon>Dikarya</taxon>
        <taxon>Ascomycota</taxon>
        <taxon>Pezizomycotina</taxon>
        <taxon>Leotiomycetes</taxon>
        <taxon>Thelebolales</taxon>
        <taxon>Thelebolaceae</taxon>
        <taxon>Pseudogymnoascus</taxon>
    </lineage>
</organism>
<feature type="region of interest" description="Disordered" evidence="1">
    <location>
        <begin position="229"/>
        <end position="250"/>
    </location>
</feature>
<proteinExistence type="predicted"/>
<sequence>MDAKKSNNGLRRLSSYSAIDPQNPFDAASIAPSSKNPFDTASLAPSTAASTSASLLSHASSTTITHTSGPFTPTSCLQIQTSGHSMVSLPTPPKTLETPIFTVGATGRCEVPVYISIRPLRTKGHCDLVRADDETRTPIATTRYRLGPSADPVVEILDDATGRSEFTMETRWTSRTLAFGFGGQRFEWRYGGRKERKRVAEARGEGCDNLLILERVVGDERRQVARLVRGEETRTPGTKKSNAGNGGRLELSLEGEWSSGDGVDKGGSGISEAVVVVTVLVMLKKEIDRMRGWQAVVIAGVLGP</sequence>
<dbReference type="EMBL" id="KV460244">
    <property type="protein sequence ID" value="OBT94414.1"/>
    <property type="molecule type" value="Genomic_DNA"/>
</dbReference>
<reference evidence="3" key="2">
    <citation type="journal article" date="2018" name="Nat. Commun.">
        <title>Extreme sensitivity to ultraviolet light in the fungal pathogen causing white-nose syndrome of bats.</title>
        <authorList>
            <person name="Palmer J.M."/>
            <person name="Drees K.P."/>
            <person name="Foster J.T."/>
            <person name="Lindner D.L."/>
        </authorList>
    </citation>
    <scope>NUCLEOTIDE SEQUENCE [LARGE SCALE GENOMIC DNA]</scope>
    <source>
        <strain evidence="3">UAMH 10579</strain>
    </source>
</reference>
<dbReference type="AlphaFoldDB" id="A0A1B8GF05"/>
<feature type="compositionally biased region" description="Polar residues" evidence="1">
    <location>
        <begin position="1"/>
        <end position="17"/>
    </location>
</feature>
<reference evidence="2 3" key="1">
    <citation type="submission" date="2016-03" db="EMBL/GenBank/DDBJ databases">
        <title>Comparative genomics of Pseudogymnoascus destructans, the fungus causing white-nose syndrome of bats.</title>
        <authorList>
            <person name="Palmer J.M."/>
            <person name="Drees K.P."/>
            <person name="Foster J.T."/>
            <person name="Lindner D.L."/>
        </authorList>
    </citation>
    <scope>NUCLEOTIDE SEQUENCE [LARGE SCALE GENOMIC DNA]</scope>
    <source>
        <strain evidence="2 3">UAMH 10579</strain>
    </source>
</reference>
<dbReference type="OrthoDB" id="5325862at2759"/>
<evidence type="ECO:0000313" key="2">
    <source>
        <dbReference type="EMBL" id="OBT94414.1"/>
    </source>
</evidence>
<evidence type="ECO:0000313" key="3">
    <source>
        <dbReference type="Proteomes" id="UP000091956"/>
    </source>
</evidence>
<dbReference type="Proteomes" id="UP000091956">
    <property type="component" value="Unassembled WGS sequence"/>
</dbReference>
<feature type="region of interest" description="Disordered" evidence="1">
    <location>
        <begin position="1"/>
        <end position="32"/>
    </location>
</feature>
<evidence type="ECO:0000256" key="1">
    <source>
        <dbReference type="SAM" id="MobiDB-lite"/>
    </source>
</evidence>
<keyword evidence="3" id="KW-1185">Reference proteome</keyword>
<dbReference type="RefSeq" id="XP_018128147.1">
    <property type="nucleotide sequence ID" value="XM_018277116.1"/>
</dbReference>
<protein>
    <submittedName>
        <fullName evidence="2">Uncharacterized protein</fullName>
    </submittedName>
</protein>
<gene>
    <name evidence="2" type="ORF">VE01_07683</name>
</gene>
<accession>A0A1B8GF05</accession>